<reference evidence="3 4" key="1">
    <citation type="journal article" date="2015" name="Fungal Genet. Biol.">
        <title>Evolution of novel wood decay mechanisms in Agaricales revealed by the genome sequences of Fistulina hepatica and Cylindrobasidium torrendii.</title>
        <authorList>
            <person name="Floudas D."/>
            <person name="Held B.W."/>
            <person name="Riley R."/>
            <person name="Nagy L.G."/>
            <person name="Koehler G."/>
            <person name="Ransdell A.S."/>
            <person name="Younus H."/>
            <person name="Chow J."/>
            <person name="Chiniquy J."/>
            <person name="Lipzen A."/>
            <person name="Tritt A."/>
            <person name="Sun H."/>
            <person name="Haridas S."/>
            <person name="LaButti K."/>
            <person name="Ohm R.A."/>
            <person name="Kues U."/>
            <person name="Blanchette R.A."/>
            <person name="Grigoriev I.V."/>
            <person name="Minto R.E."/>
            <person name="Hibbett D.S."/>
        </authorList>
    </citation>
    <scope>NUCLEOTIDE SEQUENCE [LARGE SCALE GENOMIC DNA]</scope>
    <source>
        <strain evidence="3 4">ATCC 64428</strain>
    </source>
</reference>
<feature type="compositionally biased region" description="Polar residues" evidence="2">
    <location>
        <begin position="368"/>
        <end position="380"/>
    </location>
</feature>
<organism evidence="3 4">
    <name type="scientific">Fistulina hepatica ATCC 64428</name>
    <dbReference type="NCBI Taxonomy" id="1128425"/>
    <lineage>
        <taxon>Eukaryota</taxon>
        <taxon>Fungi</taxon>
        <taxon>Dikarya</taxon>
        <taxon>Basidiomycota</taxon>
        <taxon>Agaricomycotina</taxon>
        <taxon>Agaricomycetes</taxon>
        <taxon>Agaricomycetidae</taxon>
        <taxon>Agaricales</taxon>
        <taxon>Fistulinaceae</taxon>
        <taxon>Fistulina</taxon>
    </lineage>
</organism>
<keyword evidence="4" id="KW-1185">Reference proteome</keyword>
<proteinExistence type="predicted"/>
<feature type="coiled-coil region" evidence="1">
    <location>
        <begin position="207"/>
        <end position="262"/>
    </location>
</feature>
<dbReference type="EMBL" id="KN882021">
    <property type="protein sequence ID" value="KIY46869.1"/>
    <property type="molecule type" value="Genomic_DNA"/>
</dbReference>
<keyword evidence="1" id="KW-0175">Coiled coil</keyword>
<name>A0A0D7A917_9AGAR</name>
<protein>
    <submittedName>
        <fullName evidence="3">Uncharacterized protein</fullName>
    </submittedName>
</protein>
<sequence length="393" mass="43805">MLVSKGDGIHPAALIARQMGEVCSSLSSSAASCWKLPDPARSHPYRRLIPAPSVDRWTDPSPPMLVISCLSCAALRLIFAAQAPSTGSSADIPRIEHLLQIKKDFIDKVKRLRSKNKKLAKLTFKYKRFAHDAAEQLIAIRHKVAILCHKLGLRGNIYSMNSDVKDISKSHRAVINALEDICAEIDQGREGNLKEVLTTSYYQGEAEQKVARKLGCMQEKIESLQEEVTKMRGDAAERAAKIEEQAARIRKLEEELANLKASRVRRPEPISLMTATRTSQLVGVWPDEVSDDELNIRPDSSTPCPRLDTNSKRSRIWRLPTPSLSPRNKPVPHSYGFLDLQEYRRMSCASKSATNKGTVVRCPHMLPSLSSKRVTPNQSKDGGRPAKRLRTSA</sequence>
<evidence type="ECO:0000313" key="3">
    <source>
        <dbReference type="EMBL" id="KIY46869.1"/>
    </source>
</evidence>
<dbReference type="Proteomes" id="UP000054144">
    <property type="component" value="Unassembled WGS sequence"/>
</dbReference>
<feature type="region of interest" description="Disordered" evidence="2">
    <location>
        <begin position="365"/>
        <end position="393"/>
    </location>
</feature>
<gene>
    <name evidence="3" type="ORF">FISHEDRAFT_75219</name>
</gene>
<dbReference type="PROSITE" id="PS51257">
    <property type="entry name" value="PROKAR_LIPOPROTEIN"/>
    <property type="match status" value="1"/>
</dbReference>
<evidence type="ECO:0000256" key="1">
    <source>
        <dbReference type="SAM" id="Coils"/>
    </source>
</evidence>
<evidence type="ECO:0000313" key="4">
    <source>
        <dbReference type="Proteomes" id="UP000054144"/>
    </source>
</evidence>
<accession>A0A0D7A917</accession>
<evidence type="ECO:0000256" key="2">
    <source>
        <dbReference type="SAM" id="MobiDB-lite"/>
    </source>
</evidence>
<dbReference type="AlphaFoldDB" id="A0A0D7A917"/>